<feature type="domain" description="Aminotransferase class I/classII large" evidence="10">
    <location>
        <begin position="123"/>
        <end position="329"/>
    </location>
</feature>
<keyword evidence="12" id="KW-1185">Reference proteome</keyword>
<keyword evidence="6" id="KW-0663">Pyridoxal phosphate</keyword>
<evidence type="ECO:0000256" key="5">
    <source>
        <dbReference type="ARBA" id="ARBA00022679"/>
    </source>
</evidence>
<dbReference type="Pfam" id="PF00155">
    <property type="entry name" value="Aminotran_1_2"/>
    <property type="match status" value="1"/>
</dbReference>
<comment type="similarity">
    <text evidence="2">Belongs to the class-II pyridoxal-phosphate-dependent aminotransferase family. Histidinol-phosphate aminotransferase subfamily.</text>
</comment>
<dbReference type="GO" id="GO:0000105">
    <property type="term" value="P:L-histidine biosynthetic process"/>
    <property type="evidence" value="ECO:0007669"/>
    <property type="project" value="UniProtKB-KW"/>
</dbReference>
<dbReference type="GO" id="GO:0030170">
    <property type="term" value="F:pyridoxal phosphate binding"/>
    <property type="evidence" value="ECO:0007669"/>
    <property type="project" value="InterPro"/>
</dbReference>
<dbReference type="EC" id="2.6.1.-" evidence="9"/>
<dbReference type="InterPro" id="IPR050106">
    <property type="entry name" value="HistidinolP_aminotransfase"/>
</dbReference>
<dbReference type="InterPro" id="IPR015421">
    <property type="entry name" value="PyrdxlP-dep_Trfase_major"/>
</dbReference>
<dbReference type="KEGG" id="pfer:IRI77_10100"/>
<dbReference type="SUPFAM" id="SSF53383">
    <property type="entry name" value="PLP-dependent transferases"/>
    <property type="match status" value="1"/>
</dbReference>
<comment type="pathway">
    <text evidence="1">Amino-acid biosynthesis; L-histidine biosynthesis; L-histidine from 5-phospho-alpha-D-ribose 1-diphosphate: step 7/9.</text>
</comment>
<dbReference type="GO" id="GO:0004400">
    <property type="term" value="F:histidinol-phosphate transaminase activity"/>
    <property type="evidence" value="ECO:0007669"/>
    <property type="project" value="UniProtKB-EC"/>
</dbReference>
<evidence type="ECO:0000313" key="11">
    <source>
        <dbReference type="EMBL" id="QOY90283.1"/>
    </source>
</evidence>
<dbReference type="InterPro" id="IPR015424">
    <property type="entry name" value="PyrdxlP-dep_Trfase"/>
</dbReference>
<keyword evidence="3 9" id="KW-0032">Aminotransferase</keyword>
<comment type="cofactor">
    <cofactor evidence="9">
        <name>pyridoxal 5'-phosphate</name>
        <dbReference type="ChEBI" id="CHEBI:597326"/>
    </cofactor>
</comment>
<comment type="catalytic activity">
    <reaction evidence="8">
        <text>L-histidinol phosphate + 2-oxoglutarate = 3-(imidazol-4-yl)-2-oxopropyl phosphate + L-glutamate</text>
        <dbReference type="Rhea" id="RHEA:23744"/>
        <dbReference type="ChEBI" id="CHEBI:16810"/>
        <dbReference type="ChEBI" id="CHEBI:29985"/>
        <dbReference type="ChEBI" id="CHEBI:57766"/>
        <dbReference type="ChEBI" id="CHEBI:57980"/>
        <dbReference type="EC" id="2.6.1.9"/>
    </reaction>
</comment>
<evidence type="ECO:0000256" key="9">
    <source>
        <dbReference type="RuleBase" id="RU000481"/>
    </source>
</evidence>
<dbReference type="PROSITE" id="PS00105">
    <property type="entry name" value="AA_TRANSFER_CLASS_1"/>
    <property type="match status" value="1"/>
</dbReference>
<evidence type="ECO:0000256" key="6">
    <source>
        <dbReference type="ARBA" id="ARBA00022898"/>
    </source>
</evidence>
<evidence type="ECO:0000256" key="8">
    <source>
        <dbReference type="ARBA" id="ARBA00047481"/>
    </source>
</evidence>
<evidence type="ECO:0000256" key="7">
    <source>
        <dbReference type="ARBA" id="ARBA00023102"/>
    </source>
</evidence>
<dbReference type="Gene3D" id="3.40.640.10">
    <property type="entry name" value="Type I PLP-dependent aspartate aminotransferase-like (Major domain)"/>
    <property type="match status" value="1"/>
</dbReference>
<proteinExistence type="inferred from homology"/>
<comment type="similarity">
    <text evidence="9">Belongs to the class-I pyridoxal-phosphate-dependent aminotransferase family.</text>
</comment>
<evidence type="ECO:0000256" key="2">
    <source>
        <dbReference type="ARBA" id="ARBA00007970"/>
    </source>
</evidence>
<dbReference type="Gene3D" id="3.90.1150.10">
    <property type="entry name" value="Aspartate Aminotransferase, domain 1"/>
    <property type="match status" value="1"/>
</dbReference>
<dbReference type="Proteomes" id="UP000593892">
    <property type="component" value="Chromosome"/>
</dbReference>
<evidence type="ECO:0000256" key="4">
    <source>
        <dbReference type="ARBA" id="ARBA00022605"/>
    </source>
</evidence>
<dbReference type="AlphaFoldDB" id="A0A7S7NV36"/>
<evidence type="ECO:0000259" key="10">
    <source>
        <dbReference type="Pfam" id="PF00155"/>
    </source>
</evidence>
<name>A0A7S7NV36_PALFE</name>
<evidence type="ECO:0000313" key="12">
    <source>
        <dbReference type="Proteomes" id="UP000593892"/>
    </source>
</evidence>
<dbReference type="PANTHER" id="PTHR43643">
    <property type="entry name" value="HISTIDINOL-PHOSPHATE AMINOTRANSFERASE 2"/>
    <property type="match status" value="1"/>
</dbReference>
<dbReference type="RefSeq" id="WP_194451948.1">
    <property type="nucleotide sequence ID" value="NZ_CP063849.1"/>
</dbReference>
<gene>
    <name evidence="11" type="ORF">IRI77_10100</name>
</gene>
<evidence type="ECO:0000256" key="1">
    <source>
        <dbReference type="ARBA" id="ARBA00005011"/>
    </source>
</evidence>
<dbReference type="PANTHER" id="PTHR43643:SF6">
    <property type="entry name" value="HISTIDINOL-PHOSPHATE AMINOTRANSFERASE"/>
    <property type="match status" value="1"/>
</dbReference>
<keyword evidence="4" id="KW-0028">Amino-acid biosynthesis</keyword>
<accession>A0A7S7NV36</accession>
<keyword evidence="5 9" id="KW-0808">Transferase</keyword>
<sequence>MTITHGGNLFAISRERGWDWREVLDLSASINPLGPAPGVRPAIEAALERICHYPGQLPSELEAALAAEWRVSPHQVMAGGGATELLHFVARAGWNGPSALVTPVWSEFYRAFPHALRLPMDDPERWPQRGLLVLSQPVNPTGAEIPVEILRRAIAGREGPVLIDESFIEFTRTESAVWWTENHPNLLVLRSLSKFYALPGLRVGAIVGSSEWMERLNRRREPWQVSTLAEAAALAAIADREHAERTREVVETERRWLLEELSGLQGLHFAPGVANFLFAETDRPASEICDWFLDRKIILRNCTRLPGVAGEAIRFAVRTRPENERFVQAAKEFFCAPQE</sequence>
<reference evidence="11 12" key="1">
    <citation type="submission" date="2020-10" db="EMBL/GenBank/DDBJ databases">
        <title>Complete genome sequence of Paludibaculum fermentans P105T, a facultatively anaerobic acidobacterium capable of dissimilatory Fe(III) reduction.</title>
        <authorList>
            <person name="Dedysh S.N."/>
            <person name="Beletsky A.V."/>
            <person name="Kulichevskaya I.S."/>
            <person name="Mardanov A.V."/>
            <person name="Ravin N.V."/>
        </authorList>
    </citation>
    <scope>NUCLEOTIDE SEQUENCE [LARGE SCALE GENOMIC DNA]</scope>
    <source>
        <strain evidence="11 12">P105</strain>
    </source>
</reference>
<dbReference type="InterPro" id="IPR004839">
    <property type="entry name" value="Aminotransferase_I/II_large"/>
</dbReference>
<protein>
    <recommendedName>
        <fullName evidence="9">Aminotransferase</fullName>
        <ecNumber evidence="9">2.6.1.-</ecNumber>
    </recommendedName>
</protein>
<dbReference type="InterPro" id="IPR004838">
    <property type="entry name" value="NHTrfase_class1_PyrdxlP-BS"/>
</dbReference>
<evidence type="ECO:0000256" key="3">
    <source>
        <dbReference type="ARBA" id="ARBA00022576"/>
    </source>
</evidence>
<organism evidence="11 12">
    <name type="scientific">Paludibaculum fermentans</name>
    <dbReference type="NCBI Taxonomy" id="1473598"/>
    <lineage>
        <taxon>Bacteria</taxon>
        <taxon>Pseudomonadati</taxon>
        <taxon>Acidobacteriota</taxon>
        <taxon>Terriglobia</taxon>
        <taxon>Bryobacterales</taxon>
        <taxon>Bryobacteraceae</taxon>
        <taxon>Paludibaculum</taxon>
    </lineage>
</organism>
<dbReference type="EMBL" id="CP063849">
    <property type="protein sequence ID" value="QOY90283.1"/>
    <property type="molecule type" value="Genomic_DNA"/>
</dbReference>
<dbReference type="CDD" id="cd00609">
    <property type="entry name" value="AAT_like"/>
    <property type="match status" value="1"/>
</dbReference>
<dbReference type="InterPro" id="IPR015422">
    <property type="entry name" value="PyrdxlP-dep_Trfase_small"/>
</dbReference>
<keyword evidence="7" id="KW-0368">Histidine biosynthesis</keyword>